<evidence type="ECO:0000313" key="3">
    <source>
        <dbReference type="EMBL" id="KST64399.1"/>
    </source>
</evidence>
<name>A0A0V7ZJJ5_9CYAN</name>
<reference evidence="3 4" key="1">
    <citation type="journal article" date="2015" name="Genome Announc.">
        <title>Draft Genome of the Euendolithic (true boring) Cyanobacterium Mastigocoleus testarum strain BC008.</title>
        <authorList>
            <person name="Guida B.S."/>
            <person name="Garcia-Pichel F."/>
        </authorList>
    </citation>
    <scope>NUCLEOTIDE SEQUENCE [LARGE SCALE GENOMIC DNA]</scope>
    <source>
        <strain evidence="3 4">BC008</strain>
    </source>
</reference>
<gene>
    <name evidence="2" type="ORF">BC008_16875</name>
    <name evidence="3" type="ORF">BC008_17160</name>
</gene>
<feature type="transmembrane region" description="Helical" evidence="1">
    <location>
        <begin position="37"/>
        <end position="59"/>
    </location>
</feature>
<accession>A0A0V7ZJJ5</accession>
<dbReference type="EMBL" id="LMTZ01000124">
    <property type="protein sequence ID" value="KST64346.1"/>
    <property type="molecule type" value="Genomic_DNA"/>
</dbReference>
<dbReference type="NCBIfam" id="NF038304">
    <property type="entry name" value="EPS_HpsC"/>
    <property type="match status" value="1"/>
</dbReference>
<keyword evidence="1" id="KW-1133">Transmembrane helix</keyword>
<dbReference type="Pfam" id="PF07963">
    <property type="entry name" value="N_methyl"/>
    <property type="match status" value="1"/>
</dbReference>
<proteinExistence type="predicted"/>
<comment type="caution">
    <text evidence="3">The sequence shown here is derived from an EMBL/GenBank/DDBJ whole genome shotgun (WGS) entry which is preliminary data.</text>
</comment>
<keyword evidence="1" id="KW-0472">Membrane</keyword>
<dbReference type="InterPro" id="IPR012902">
    <property type="entry name" value="N_methyl_site"/>
</dbReference>
<keyword evidence="1" id="KW-0812">Transmembrane</keyword>
<evidence type="ECO:0000313" key="2">
    <source>
        <dbReference type="EMBL" id="KST64346.1"/>
    </source>
</evidence>
<dbReference type="SUPFAM" id="SSF54523">
    <property type="entry name" value="Pili subunits"/>
    <property type="match status" value="1"/>
</dbReference>
<organism evidence="3 4">
    <name type="scientific">Mastigocoleus testarum BC008</name>
    <dbReference type="NCBI Taxonomy" id="371196"/>
    <lineage>
        <taxon>Bacteria</taxon>
        <taxon>Bacillati</taxon>
        <taxon>Cyanobacteriota</taxon>
        <taxon>Cyanophyceae</taxon>
        <taxon>Nostocales</taxon>
        <taxon>Hapalosiphonaceae</taxon>
        <taxon>Mastigocoleus</taxon>
    </lineage>
</organism>
<protein>
    <recommendedName>
        <fullName evidence="5">Prepilin-type N-terminal cleavage/methylation domain-containing protein</fullName>
    </recommendedName>
</protein>
<keyword evidence="4" id="KW-1185">Reference proteome</keyword>
<dbReference type="Proteomes" id="UP000053372">
    <property type="component" value="Unassembled WGS sequence"/>
</dbReference>
<dbReference type="OrthoDB" id="461075at2"/>
<dbReference type="AlphaFoldDB" id="A0A0V7ZJJ5"/>
<sequence length="333" mass="37988">MLNKSHFNKLNFFLNAQLKHKKFKQVNKTAGFTLIELMVAMILAVLVITPLLGFMINILDTDRKEQAKINSEQEIQTALDYIAQDLQQAIYIYDADGIKAIRNQLLDYSSSDRVPVLVFWKRKFEKEAIELKKVTSSKTKNDAFVYSLVTYYLIQDNKTNDAKNIWSNQYRIARFELNDGIEPDDEYNTKVTSEYIQKPDPGFAKFDLSIQGTLEQKMNAWKKDGIYSRSQSADVLVDYVDSSQGFKTIDCKSIFPKSKKNKDSLKVPALNGVLNNASFYACVDIDNTTAKIFLRGNALARIEENNYGYKDDVKSYFPSASINVKGRGFIGVE</sequence>
<dbReference type="InterPro" id="IPR045584">
    <property type="entry name" value="Pilin-like"/>
</dbReference>
<evidence type="ECO:0008006" key="5">
    <source>
        <dbReference type="Google" id="ProtNLM"/>
    </source>
</evidence>
<dbReference type="EMBL" id="LMTZ01000123">
    <property type="protein sequence ID" value="KST64399.1"/>
    <property type="molecule type" value="Genomic_DNA"/>
</dbReference>
<dbReference type="NCBIfam" id="TIGR02532">
    <property type="entry name" value="IV_pilin_GFxxxE"/>
    <property type="match status" value="1"/>
</dbReference>
<evidence type="ECO:0000313" key="4">
    <source>
        <dbReference type="Proteomes" id="UP000053372"/>
    </source>
</evidence>
<evidence type="ECO:0000256" key="1">
    <source>
        <dbReference type="SAM" id="Phobius"/>
    </source>
</evidence>